<protein>
    <submittedName>
        <fullName evidence="3">Uncharacterized protein</fullName>
    </submittedName>
</protein>
<evidence type="ECO:0000256" key="1">
    <source>
        <dbReference type="SAM" id="Coils"/>
    </source>
</evidence>
<accession>A0AAE0KRX3</accession>
<evidence type="ECO:0000256" key="2">
    <source>
        <dbReference type="SAM" id="MobiDB-lite"/>
    </source>
</evidence>
<feature type="coiled-coil region" evidence="1">
    <location>
        <begin position="70"/>
        <end position="97"/>
    </location>
</feature>
<comment type="caution">
    <text evidence="3">The sequence shown here is derived from an EMBL/GenBank/DDBJ whole genome shotgun (WGS) entry which is preliminary data.</text>
</comment>
<proteinExistence type="predicted"/>
<feature type="region of interest" description="Disordered" evidence="2">
    <location>
        <begin position="1"/>
        <end position="27"/>
    </location>
</feature>
<dbReference type="Proteomes" id="UP001190700">
    <property type="component" value="Unassembled WGS sequence"/>
</dbReference>
<name>A0AAE0KRX3_9CHLO</name>
<sequence>MNASLPSPDGDGSKPSMDGERKTARMKRSMSFFQHGAKPAASADHQAIAVAQANASRQFELLETRISTNADYQTAKIERLEKQLDQLQKSVNHMMTALEIPDVSE</sequence>
<evidence type="ECO:0000313" key="3">
    <source>
        <dbReference type="EMBL" id="KAK3258199.1"/>
    </source>
</evidence>
<dbReference type="EMBL" id="LGRX02019735">
    <property type="protein sequence ID" value="KAK3258199.1"/>
    <property type="molecule type" value="Genomic_DNA"/>
</dbReference>
<keyword evidence="1" id="KW-0175">Coiled coil</keyword>
<dbReference type="AlphaFoldDB" id="A0AAE0KRX3"/>
<evidence type="ECO:0000313" key="4">
    <source>
        <dbReference type="Proteomes" id="UP001190700"/>
    </source>
</evidence>
<gene>
    <name evidence="3" type="ORF">CYMTET_32749</name>
</gene>
<keyword evidence="4" id="KW-1185">Reference proteome</keyword>
<reference evidence="3 4" key="1">
    <citation type="journal article" date="2015" name="Genome Biol. Evol.">
        <title>Comparative Genomics of a Bacterivorous Green Alga Reveals Evolutionary Causalities and Consequences of Phago-Mixotrophic Mode of Nutrition.</title>
        <authorList>
            <person name="Burns J.A."/>
            <person name="Paasch A."/>
            <person name="Narechania A."/>
            <person name="Kim E."/>
        </authorList>
    </citation>
    <scope>NUCLEOTIDE SEQUENCE [LARGE SCALE GENOMIC DNA]</scope>
    <source>
        <strain evidence="3 4">PLY_AMNH</strain>
    </source>
</reference>
<organism evidence="3 4">
    <name type="scientific">Cymbomonas tetramitiformis</name>
    <dbReference type="NCBI Taxonomy" id="36881"/>
    <lineage>
        <taxon>Eukaryota</taxon>
        <taxon>Viridiplantae</taxon>
        <taxon>Chlorophyta</taxon>
        <taxon>Pyramimonadophyceae</taxon>
        <taxon>Pyramimonadales</taxon>
        <taxon>Pyramimonadaceae</taxon>
        <taxon>Cymbomonas</taxon>
    </lineage>
</organism>